<keyword evidence="2" id="KW-1185">Reference proteome</keyword>
<comment type="caution">
    <text evidence="1">The sequence shown here is derived from an EMBL/GenBank/DDBJ whole genome shotgun (WGS) entry which is preliminary data.</text>
</comment>
<dbReference type="EMBL" id="JABSTQ010009795">
    <property type="protein sequence ID" value="KAG0425835.1"/>
    <property type="molecule type" value="Genomic_DNA"/>
</dbReference>
<accession>A0AC60PX92</accession>
<name>A0AC60PX92_IXOPE</name>
<protein>
    <submittedName>
        <fullName evidence="1">Uncharacterized protein</fullName>
    </submittedName>
</protein>
<organism evidence="1 2">
    <name type="scientific">Ixodes persulcatus</name>
    <name type="common">Taiga tick</name>
    <dbReference type="NCBI Taxonomy" id="34615"/>
    <lineage>
        <taxon>Eukaryota</taxon>
        <taxon>Metazoa</taxon>
        <taxon>Ecdysozoa</taxon>
        <taxon>Arthropoda</taxon>
        <taxon>Chelicerata</taxon>
        <taxon>Arachnida</taxon>
        <taxon>Acari</taxon>
        <taxon>Parasitiformes</taxon>
        <taxon>Ixodida</taxon>
        <taxon>Ixodoidea</taxon>
        <taxon>Ixodidae</taxon>
        <taxon>Ixodinae</taxon>
        <taxon>Ixodes</taxon>
    </lineage>
</organism>
<gene>
    <name evidence="1" type="ORF">HPB47_027032</name>
</gene>
<sequence length="312" mass="34929">MAVTSVLTVLRPFDALVNVKIVLPAVFGAVEEVTRRKKHQNPSVQDSRPGRRVTLDQRRRVCARFEEASALRRARPRRSRPYQPDPEHPESERLLRSQEWLRGLDAAALQGVQPQLVPGGLGTVLVQQPQWAPPAGADGAQQANIIYFHKVEQYGVGAQPLVSTQPVVAVQPGAELEQAVILPAQPARPESPATKMARLEAELEALRQTLSLVHRQKQEAEDRERKILSGLSEFLEEDQVRCLEKENVQGTLWSDKTLEKALKIWLSCGSRGYNVVREVGQPLPSERTLQRHLQSRKFPPEKLNTIMDSIGV</sequence>
<evidence type="ECO:0000313" key="1">
    <source>
        <dbReference type="EMBL" id="KAG0425835.1"/>
    </source>
</evidence>
<reference evidence="1 2" key="1">
    <citation type="journal article" date="2020" name="Cell">
        <title>Large-Scale Comparative Analyses of Tick Genomes Elucidate Their Genetic Diversity and Vector Capacities.</title>
        <authorList>
            <consortium name="Tick Genome and Microbiome Consortium (TIGMIC)"/>
            <person name="Jia N."/>
            <person name="Wang J."/>
            <person name="Shi W."/>
            <person name="Du L."/>
            <person name="Sun Y."/>
            <person name="Zhan W."/>
            <person name="Jiang J.F."/>
            <person name="Wang Q."/>
            <person name="Zhang B."/>
            <person name="Ji P."/>
            <person name="Bell-Sakyi L."/>
            <person name="Cui X.M."/>
            <person name="Yuan T.T."/>
            <person name="Jiang B.G."/>
            <person name="Yang W.F."/>
            <person name="Lam T.T."/>
            <person name="Chang Q.C."/>
            <person name="Ding S.J."/>
            <person name="Wang X.J."/>
            <person name="Zhu J.G."/>
            <person name="Ruan X.D."/>
            <person name="Zhao L."/>
            <person name="Wei J.T."/>
            <person name="Ye R.Z."/>
            <person name="Que T.C."/>
            <person name="Du C.H."/>
            <person name="Zhou Y.H."/>
            <person name="Cheng J.X."/>
            <person name="Dai P.F."/>
            <person name="Guo W.B."/>
            <person name="Han X.H."/>
            <person name="Huang E.J."/>
            <person name="Li L.F."/>
            <person name="Wei W."/>
            <person name="Gao Y.C."/>
            <person name="Liu J.Z."/>
            <person name="Shao H.Z."/>
            <person name="Wang X."/>
            <person name="Wang C.C."/>
            <person name="Yang T.C."/>
            <person name="Huo Q.B."/>
            <person name="Li W."/>
            <person name="Chen H.Y."/>
            <person name="Chen S.E."/>
            <person name="Zhou L.G."/>
            <person name="Ni X.B."/>
            <person name="Tian J.H."/>
            <person name="Sheng Y."/>
            <person name="Liu T."/>
            <person name="Pan Y.S."/>
            <person name="Xia L.Y."/>
            <person name="Li J."/>
            <person name="Zhao F."/>
            <person name="Cao W.C."/>
        </authorList>
    </citation>
    <scope>NUCLEOTIDE SEQUENCE [LARGE SCALE GENOMIC DNA]</scope>
    <source>
        <strain evidence="1">Iper-2018</strain>
    </source>
</reference>
<proteinExistence type="predicted"/>
<evidence type="ECO:0000313" key="2">
    <source>
        <dbReference type="Proteomes" id="UP000805193"/>
    </source>
</evidence>
<dbReference type="Proteomes" id="UP000805193">
    <property type="component" value="Unassembled WGS sequence"/>
</dbReference>